<dbReference type="GeneID" id="35442867"/>
<dbReference type="Proteomes" id="UP000242254">
    <property type="component" value="Unassembled WGS sequence"/>
</dbReference>
<reference evidence="1 2" key="1">
    <citation type="journal article" date="2016" name="Proc. Natl. Acad. Sci. U.S.A.">
        <title>Lipid metabolic changes in an early divergent fungus govern the establishment of a mutualistic symbiosis with endobacteria.</title>
        <authorList>
            <person name="Lastovetsky O.A."/>
            <person name="Gaspar M.L."/>
            <person name="Mondo S.J."/>
            <person name="LaButti K.M."/>
            <person name="Sandor L."/>
            <person name="Grigoriev I.V."/>
            <person name="Henry S.A."/>
            <person name="Pawlowska T.E."/>
        </authorList>
    </citation>
    <scope>NUCLEOTIDE SEQUENCE [LARGE SCALE GENOMIC DNA]</scope>
    <source>
        <strain evidence="1 2">ATCC 52813</strain>
    </source>
</reference>
<evidence type="ECO:0000313" key="1">
    <source>
        <dbReference type="EMBL" id="PHZ16446.1"/>
    </source>
</evidence>
<dbReference type="RefSeq" id="XP_023470154.1">
    <property type="nucleotide sequence ID" value="XM_023611878.1"/>
</dbReference>
<keyword evidence="2" id="KW-1185">Reference proteome</keyword>
<sequence>MAQWVDQVNNKAENLSILKSALYDYGILLFKKFNGGGRKKYSRKNSSKKRMNVSLMFILK</sequence>
<dbReference type="EMBL" id="KZ303843">
    <property type="protein sequence ID" value="PHZ16446.1"/>
    <property type="molecule type" value="Genomic_DNA"/>
</dbReference>
<accession>A0A2G4T6Y4</accession>
<organism evidence="1 2">
    <name type="scientific">Rhizopus microsporus ATCC 52813</name>
    <dbReference type="NCBI Taxonomy" id="1340429"/>
    <lineage>
        <taxon>Eukaryota</taxon>
        <taxon>Fungi</taxon>
        <taxon>Fungi incertae sedis</taxon>
        <taxon>Mucoromycota</taxon>
        <taxon>Mucoromycotina</taxon>
        <taxon>Mucoromycetes</taxon>
        <taxon>Mucorales</taxon>
        <taxon>Mucorineae</taxon>
        <taxon>Rhizopodaceae</taxon>
        <taxon>Rhizopus</taxon>
    </lineage>
</organism>
<gene>
    <name evidence="1" type="ORF">RHIMIDRAFT_266124</name>
</gene>
<dbReference type="AlphaFoldDB" id="A0A2G4T6Y4"/>
<proteinExistence type="predicted"/>
<protein>
    <submittedName>
        <fullName evidence="1">Uncharacterized protein</fullName>
    </submittedName>
</protein>
<evidence type="ECO:0000313" key="2">
    <source>
        <dbReference type="Proteomes" id="UP000242254"/>
    </source>
</evidence>
<name>A0A2G4T6Y4_RHIZD</name>